<dbReference type="Proteomes" id="UP001152797">
    <property type="component" value="Unassembled WGS sequence"/>
</dbReference>
<dbReference type="EMBL" id="CAMXCT010001368">
    <property type="protein sequence ID" value="CAI3989417.1"/>
    <property type="molecule type" value="Genomic_DNA"/>
</dbReference>
<proteinExistence type="predicted"/>
<accession>A0A9P1CC24</accession>
<dbReference type="EMBL" id="CAMXCT030001368">
    <property type="protein sequence ID" value="CAL4776729.1"/>
    <property type="molecule type" value="Genomic_DNA"/>
</dbReference>
<reference evidence="2" key="1">
    <citation type="submission" date="2022-10" db="EMBL/GenBank/DDBJ databases">
        <authorList>
            <person name="Chen Y."/>
            <person name="Dougan E. K."/>
            <person name="Chan C."/>
            <person name="Rhodes N."/>
            <person name="Thang M."/>
        </authorList>
    </citation>
    <scope>NUCLEOTIDE SEQUENCE</scope>
</reference>
<feature type="region of interest" description="Disordered" evidence="1">
    <location>
        <begin position="128"/>
        <end position="149"/>
    </location>
</feature>
<comment type="caution">
    <text evidence="2">The sequence shown here is derived from an EMBL/GenBank/DDBJ whole genome shotgun (WGS) entry which is preliminary data.</text>
</comment>
<gene>
    <name evidence="2" type="ORF">C1SCF055_LOCUS16494</name>
</gene>
<organism evidence="2">
    <name type="scientific">Cladocopium goreaui</name>
    <dbReference type="NCBI Taxonomy" id="2562237"/>
    <lineage>
        <taxon>Eukaryota</taxon>
        <taxon>Sar</taxon>
        <taxon>Alveolata</taxon>
        <taxon>Dinophyceae</taxon>
        <taxon>Suessiales</taxon>
        <taxon>Symbiodiniaceae</taxon>
        <taxon>Cladocopium</taxon>
    </lineage>
</organism>
<evidence type="ECO:0000256" key="1">
    <source>
        <dbReference type="SAM" id="MobiDB-lite"/>
    </source>
</evidence>
<dbReference type="EMBL" id="CAMXCT020001368">
    <property type="protein sequence ID" value="CAL1142792.1"/>
    <property type="molecule type" value="Genomic_DNA"/>
</dbReference>
<evidence type="ECO:0000313" key="3">
    <source>
        <dbReference type="EMBL" id="CAL1142792.1"/>
    </source>
</evidence>
<sequence>MGSAMVATVVGYTTKLTKEAGASSVRLRLVPGRHARPEARSSGDGEIATPSCSTLAIRAGNRLGFLAAIGALIGSPEGISMEAVVFGRPNEALVELMPLEEATLQELYPMGSTVDVRLLRSMPFEQFQEPAAPSGPVDTPAEAAAEAEPLRSPKAEWMVERLLQLASMLEFQFAPQAPEEGAYEGSSEWLDSEAVQQWLQTAGLRVSQ</sequence>
<protein>
    <submittedName>
        <fullName evidence="2">Uncharacterized protein</fullName>
    </submittedName>
</protein>
<name>A0A9P1CC24_9DINO</name>
<reference evidence="3" key="2">
    <citation type="submission" date="2024-04" db="EMBL/GenBank/DDBJ databases">
        <authorList>
            <person name="Chen Y."/>
            <person name="Shah S."/>
            <person name="Dougan E. K."/>
            <person name="Thang M."/>
            <person name="Chan C."/>
        </authorList>
    </citation>
    <scope>NUCLEOTIDE SEQUENCE [LARGE SCALE GENOMIC DNA]</scope>
</reference>
<evidence type="ECO:0000313" key="4">
    <source>
        <dbReference type="Proteomes" id="UP001152797"/>
    </source>
</evidence>
<dbReference type="OrthoDB" id="440637at2759"/>
<dbReference type="AlphaFoldDB" id="A0A9P1CC24"/>
<evidence type="ECO:0000313" key="2">
    <source>
        <dbReference type="EMBL" id="CAI3989417.1"/>
    </source>
</evidence>
<keyword evidence="4" id="KW-1185">Reference proteome</keyword>